<dbReference type="Proteomes" id="UP000037122">
    <property type="component" value="Unassembled WGS sequence"/>
</dbReference>
<dbReference type="EMBL" id="LGST01000062">
    <property type="protein sequence ID" value="KND96006.1"/>
    <property type="molecule type" value="Genomic_DNA"/>
</dbReference>
<organism evidence="1 2">
    <name type="scientific">Candidozyma auris</name>
    <name type="common">Yeast</name>
    <name type="synonym">Candida auris</name>
    <dbReference type="NCBI Taxonomy" id="498019"/>
    <lineage>
        <taxon>Eukaryota</taxon>
        <taxon>Fungi</taxon>
        <taxon>Dikarya</taxon>
        <taxon>Ascomycota</taxon>
        <taxon>Saccharomycotina</taxon>
        <taxon>Pichiomycetes</taxon>
        <taxon>Metschnikowiaceae</taxon>
        <taxon>Candidozyma</taxon>
    </lineage>
</organism>
<reference evidence="2" key="1">
    <citation type="journal article" date="2015" name="BMC Genomics">
        <title>Draft genome of a commonly misdiagnosed multidrug resistant pathogen Candida auris.</title>
        <authorList>
            <person name="Chatterjee S."/>
            <person name="Alampalli S.V."/>
            <person name="Nageshan R.K."/>
            <person name="Chettiar S.T."/>
            <person name="Joshi S."/>
            <person name="Tatu U.S."/>
        </authorList>
    </citation>
    <scope>NUCLEOTIDE SEQUENCE [LARGE SCALE GENOMIC DNA]</scope>
    <source>
        <strain evidence="2">6684</strain>
    </source>
</reference>
<name>A0A0L0NPD5_CANAR</name>
<proteinExistence type="predicted"/>
<dbReference type="VEuPathDB" id="FungiDB:QG37_07718"/>
<accession>A0A0L0NPD5</accession>
<comment type="caution">
    <text evidence="1">The sequence shown here is derived from an EMBL/GenBank/DDBJ whole genome shotgun (WGS) entry which is preliminary data.</text>
</comment>
<evidence type="ECO:0000313" key="2">
    <source>
        <dbReference type="Proteomes" id="UP000037122"/>
    </source>
</evidence>
<dbReference type="AlphaFoldDB" id="A0A0L0NPD5"/>
<gene>
    <name evidence="1" type="ORF">QG37_07718</name>
</gene>
<sequence length="55" mass="5891">MSEILIDSPGPIMLALGLTQYNFGAVVFTLKAKGCDEELVKCKYSVEGSVKLPVS</sequence>
<evidence type="ECO:0000313" key="1">
    <source>
        <dbReference type="EMBL" id="KND96006.1"/>
    </source>
</evidence>
<protein>
    <submittedName>
        <fullName evidence="1">Uncharacterized protein</fullName>
    </submittedName>
</protein>